<accession>A0A9P0E851</accession>
<organism evidence="2 3">
    <name type="scientific">Nezara viridula</name>
    <name type="common">Southern green stink bug</name>
    <name type="synonym">Cimex viridulus</name>
    <dbReference type="NCBI Taxonomy" id="85310"/>
    <lineage>
        <taxon>Eukaryota</taxon>
        <taxon>Metazoa</taxon>
        <taxon>Ecdysozoa</taxon>
        <taxon>Arthropoda</taxon>
        <taxon>Hexapoda</taxon>
        <taxon>Insecta</taxon>
        <taxon>Pterygota</taxon>
        <taxon>Neoptera</taxon>
        <taxon>Paraneoptera</taxon>
        <taxon>Hemiptera</taxon>
        <taxon>Heteroptera</taxon>
        <taxon>Panheteroptera</taxon>
        <taxon>Pentatomomorpha</taxon>
        <taxon>Pentatomoidea</taxon>
        <taxon>Pentatomidae</taxon>
        <taxon>Pentatominae</taxon>
        <taxon>Nezara</taxon>
    </lineage>
</organism>
<protein>
    <recommendedName>
        <fullName evidence="4">Neuropeptide</fullName>
    </recommendedName>
</protein>
<dbReference type="AlphaFoldDB" id="A0A9P0E851"/>
<sequence length="90" mass="10320">MKTMICVIFGALVCLAMFTDVSSLPAYTLNDKMLDKLLKEIERMAGDLDYQWDSDDIETSWFYSKKIIRDAAALVCGIKRIGGRYKRTAW</sequence>
<evidence type="ECO:0000256" key="1">
    <source>
        <dbReference type="SAM" id="SignalP"/>
    </source>
</evidence>
<evidence type="ECO:0000313" key="2">
    <source>
        <dbReference type="EMBL" id="CAH1391613.1"/>
    </source>
</evidence>
<name>A0A9P0E851_NEZVI</name>
<dbReference type="OrthoDB" id="8178425at2759"/>
<keyword evidence="1" id="KW-0732">Signal</keyword>
<proteinExistence type="predicted"/>
<keyword evidence="3" id="KW-1185">Reference proteome</keyword>
<dbReference type="EMBL" id="OV725077">
    <property type="protein sequence ID" value="CAH1391613.1"/>
    <property type="molecule type" value="Genomic_DNA"/>
</dbReference>
<reference evidence="2" key="1">
    <citation type="submission" date="2022-01" db="EMBL/GenBank/DDBJ databases">
        <authorList>
            <person name="King R."/>
        </authorList>
    </citation>
    <scope>NUCLEOTIDE SEQUENCE</scope>
</reference>
<evidence type="ECO:0000313" key="3">
    <source>
        <dbReference type="Proteomes" id="UP001152798"/>
    </source>
</evidence>
<feature type="chain" id="PRO_5040211941" description="Neuropeptide" evidence="1">
    <location>
        <begin position="24"/>
        <end position="90"/>
    </location>
</feature>
<dbReference type="Proteomes" id="UP001152798">
    <property type="component" value="Chromosome 1"/>
</dbReference>
<gene>
    <name evidence="2" type="ORF">NEZAVI_LOCUS2603</name>
</gene>
<evidence type="ECO:0008006" key="4">
    <source>
        <dbReference type="Google" id="ProtNLM"/>
    </source>
</evidence>
<feature type="signal peptide" evidence="1">
    <location>
        <begin position="1"/>
        <end position="23"/>
    </location>
</feature>